<accession>A0ABZ1YXC5</accession>
<sequence length="105" mass="10761">MNLDLLPGELPVIAARLGISAEDLMAMLSSAAPESVPVPPGLDDVSKLIPAAFGKHAVAFFPTTANGVVQGVDGAAALPQVDFSYTTTDVHDGGQVLSRGTVFEK</sequence>
<evidence type="ECO:0000259" key="1">
    <source>
        <dbReference type="Pfam" id="PF00934"/>
    </source>
</evidence>
<dbReference type="Proteomes" id="UP001432062">
    <property type="component" value="Chromosome"/>
</dbReference>
<reference evidence="2" key="1">
    <citation type="submission" date="2022-10" db="EMBL/GenBank/DDBJ databases">
        <title>The complete genomes of actinobacterial strains from the NBC collection.</title>
        <authorList>
            <person name="Joergensen T.S."/>
            <person name="Alvarez Arevalo M."/>
            <person name="Sterndorff E.B."/>
            <person name="Faurdal D."/>
            <person name="Vuksanovic O."/>
            <person name="Mourched A.-S."/>
            <person name="Charusanti P."/>
            <person name="Shaw S."/>
            <person name="Blin K."/>
            <person name="Weber T."/>
        </authorList>
    </citation>
    <scope>NUCLEOTIDE SEQUENCE</scope>
    <source>
        <strain evidence="2">NBC_01482</strain>
    </source>
</reference>
<gene>
    <name evidence="2" type="ORF">OG563_06105</name>
</gene>
<dbReference type="InterPro" id="IPR000084">
    <property type="entry name" value="PE-PGRS_N"/>
</dbReference>
<organism evidence="2 3">
    <name type="scientific">Nocardia vinacea</name>
    <dbReference type="NCBI Taxonomy" id="96468"/>
    <lineage>
        <taxon>Bacteria</taxon>
        <taxon>Bacillati</taxon>
        <taxon>Actinomycetota</taxon>
        <taxon>Actinomycetes</taxon>
        <taxon>Mycobacteriales</taxon>
        <taxon>Nocardiaceae</taxon>
        <taxon>Nocardia</taxon>
    </lineage>
</organism>
<keyword evidence="3" id="KW-1185">Reference proteome</keyword>
<name>A0ABZ1YXC5_9NOCA</name>
<dbReference type="EMBL" id="CP109441">
    <property type="protein sequence ID" value="WUV47803.1"/>
    <property type="molecule type" value="Genomic_DNA"/>
</dbReference>
<feature type="domain" description="PE" evidence="1">
    <location>
        <begin position="9"/>
        <end position="90"/>
    </location>
</feature>
<proteinExistence type="predicted"/>
<dbReference type="RefSeq" id="WP_327100843.1">
    <property type="nucleotide sequence ID" value="NZ_CP109149.1"/>
</dbReference>
<evidence type="ECO:0000313" key="2">
    <source>
        <dbReference type="EMBL" id="WUV47803.1"/>
    </source>
</evidence>
<dbReference type="Pfam" id="PF00934">
    <property type="entry name" value="PE"/>
    <property type="match status" value="1"/>
</dbReference>
<evidence type="ECO:0000313" key="3">
    <source>
        <dbReference type="Proteomes" id="UP001432062"/>
    </source>
</evidence>
<protein>
    <submittedName>
        <fullName evidence="2">PE domain-containing protein</fullName>
    </submittedName>
</protein>